<gene>
    <name evidence="2" type="ordered locus">FRAAL4080</name>
</gene>
<name>Q0RIE7_FRAAA</name>
<dbReference type="EMBL" id="CT573213">
    <property type="protein sequence ID" value="CAJ62722.1"/>
    <property type="molecule type" value="Genomic_DNA"/>
</dbReference>
<keyword evidence="3" id="KW-1185">Reference proteome</keyword>
<sequence>MRRASWRGATTPSGIPLVPGSVGPGAGSATVARGDAFIVLYFCSLDTRFGRLGGRAWRGPAVPAMAGGWMRSRPRGVYHTVVSTTGRGRG</sequence>
<accession>Q0RIE7</accession>
<evidence type="ECO:0000313" key="3">
    <source>
        <dbReference type="Proteomes" id="UP000000657"/>
    </source>
</evidence>
<evidence type="ECO:0000313" key="2">
    <source>
        <dbReference type="EMBL" id="CAJ62722.1"/>
    </source>
</evidence>
<protein>
    <submittedName>
        <fullName evidence="2">Uncharacterized protein</fullName>
    </submittedName>
</protein>
<dbReference type="KEGG" id="fal:FRAAL4080"/>
<dbReference type="AlphaFoldDB" id="Q0RIE7"/>
<evidence type="ECO:0000256" key="1">
    <source>
        <dbReference type="SAM" id="MobiDB-lite"/>
    </source>
</evidence>
<proteinExistence type="predicted"/>
<organism evidence="2 3">
    <name type="scientific">Frankia alni (strain DSM 45986 / CECT 9034 / ACN14a)</name>
    <dbReference type="NCBI Taxonomy" id="326424"/>
    <lineage>
        <taxon>Bacteria</taxon>
        <taxon>Bacillati</taxon>
        <taxon>Actinomycetota</taxon>
        <taxon>Actinomycetes</taxon>
        <taxon>Frankiales</taxon>
        <taxon>Frankiaceae</taxon>
        <taxon>Frankia</taxon>
    </lineage>
</organism>
<reference evidence="2 3" key="1">
    <citation type="journal article" date="2007" name="Genome Res.">
        <title>Genome characteristics of facultatively symbiotic Frankia sp. strains reflect host range and host plant biogeography.</title>
        <authorList>
            <person name="Normand P."/>
            <person name="Lapierre P."/>
            <person name="Tisa L.S."/>
            <person name="Gogarten J.P."/>
            <person name="Alloisio N."/>
            <person name="Bagnarol E."/>
            <person name="Bassi C.A."/>
            <person name="Berry A.M."/>
            <person name="Bickhart D.M."/>
            <person name="Choisne N."/>
            <person name="Couloux A."/>
            <person name="Cournoyer B."/>
            <person name="Cruveiller S."/>
            <person name="Daubin V."/>
            <person name="Demange N."/>
            <person name="Francino M.P."/>
            <person name="Goltsman E."/>
            <person name="Huang Y."/>
            <person name="Kopp O.R."/>
            <person name="Labarre L."/>
            <person name="Lapidus A."/>
            <person name="Lavire C."/>
            <person name="Marechal J."/>
            <person name="Martinez M."/>
            <person name="Mastronunzio J.E."/>
            <person name="Mullin B.C."/>
            <person name="Niemann J."/>
            <person name="Pujic P."/>
            <person name="Rawnsley T."/>
            <person name="Rouy Z."/>
            <person name="Schenowitz C."/>
            <person name="Sellstedt A."/>
            <person name="Tavares F."/>
            <person name="Tomkins J.P."/>
            <person name="Vallenet D."/>
            <person name="Valverde C."/>
            <person name="Wall L.G."/>
            <person name="Wang Y."/>
            <person name="Medigue C."/>
            <person name="Benson D.R."/>
        </authorList>
    </citation>
    <scope>NUCLEOTIDE SEQUENCE [LARGE SCALE GENOMIC DNA]</scope>
    <source>
        <strain evidence="3">DSM 45986 / CECT 9034 / ACN14a</strain>
    </source>
</reference>
<dbReference type="Proteomes" id="UP000000657">
    <property type="component" value="Chromosome"/>
</dbReference>
<dbReference type="HOGENOM" id="CLU_2436483_0_0_11"/>
<feature type="region of interest" description="Disordered" evidence="1">
    <location>
        <begin position="1"/>
        <end position="25"/>
    </location>
</feature>